<evidence type="ECO:0000256" key="3">
    <source>
        <dbReference type="ARBA" id="ARBA00022906"/>
    </source>
</evidence>
<proteinExistence type="predicted"/>
<feature type="transmembrane region" description="Helical" evidence="6">
    <location>
        <begin position="24"/>
        <end position="51"/>
    </location>
</feature>
<evidence type="ECO:0000256" key="2">
    <source>
        <dbReference type="ARBA" id="ARBA00022692"/>
    </source>
</evidence>
<dbReference type="RefSeq" id="WP_048448336.1">
    <property type="nucleotide sequence ID" value="NZ_LABY01000322.1"/>
</dbReference>
<keyword evidence="3" id="KW-0813">Transport</keyword>
<dbReference type="OrthoDB" id="9809646at2"/>
<dbReference type="GO" id="GO:0005886">
    <property type="term" value="C:plasma membrane"/>
    <property type="evidence" value="ECO:0007669"/>
    <property type="project" value="TreeGrafter"/>
</dbReference>
<evidence type="ECO:0000256" key="1">
    <source>
        <dbReference type="ARBA" id="ARBA00004141"/>
    </source>
</evidence>
<name>A0A0J6S346_9HYPH</name>
<feature type="non-terminal residue" evidence="8">
    <location>
        <position position="112"/>
    </location>
</feature>
<keyword evidence="5 6" id="KW-0472">Membrane</keyword>
<reference evidence="8 9" key="1">
    <citation type="submission" date="2015-03" db="EMBL/GenBank/DDBJ databases">
        <title>Genome sequencing of Methylobacterium variabile DSM 16961.</title>
        <authorList>
            <person name="Chaudhry V."/>
            <person name="Patil P.B."/>
        </authorList>
    </citation>
    <scope>NUCLEOTIDE SEQUENCE [LARGE SCALE GENOMIC DNA]</scope>
    <source>
        <strain evidence="8 9">DSM 16961</strain>
    </source>
</reference>
<evidence type="ECO:0000256" key="5">
    <source>
        <dbReference type="ARBA" id="ARBA00023136"/>
    </source>
</evidence>
<evidence type="ECO:0000256" key="4">
    <source>
        <dbReference type="ARBA" id="ARBA00022989"/>
    </source>
</evidence>
<dbReference type="Pfam" id="PF01545">
    <property type="entry name" value="Cation_efflux"/>
    <property type="match status" value="1"/>
</dbReference>
<feature type="transmembrane region" description="Helical" evidence="6">
    <location>
        <begin position="57"/>
        <end position="75"/>
    </location>
</feature>
<accession>A0A0J6S346</accession>
<dbReference type="InterPro" id="IPR027469">
    <property type="entry name" value="Cation_efflux_TMD_sf"/>
</dbReference>
<dbReference type="Proteomes" id="UP000035955">
    <property type="component" value="Unassembled WGS sequence"/>
</dbReference>
<gene>
    <name evidence="8" type="ORF">VQ02_32215</name>
</gene>
<feature type="transmembrane region" description="Helical" evidence="6">
    <location>
        <begin position="87"/>
        <end position="110"/>
    </location>
</feature>
<organism evidence="8 9">
    <name type="scientific">Methylobacterium variabile</name>
    <dbReference type="NCBI Taxonomy" id="298794"/>
    <lineage>
        <taxon>Bacteria</taxon>
        <taxon>Pseudomonadati</taxon>
        <taxon>Pseudomonadota</taxon>
        <taxon>Alphaproteobacteria</taxon>
        <taxon>Hyphomicrobiales</taxon>
        <taxon>Methylobacteriaceae</taxon>
        <taxon>Methylobacterium</taxon>
    </lineage>
</organism>
<dbReference type="SUPFAM" id="SSF161111">
    <property type="entry name" value="Cation efflux protein transmembrane domain-like"/>
    <property type="match status" value="1"/>
</dbReference>
<keyword evidence="3" id="KW-0862">Zinc</keyword>
<dbReference type="InterPro" id="IPR058533">
    <property type="entry name" value="Cation_efflux_TM"/>
</dbReference>
<feature type="domain" description="Cation efflux protein transmembrane" evidence="7">
    <location>
        <begin position="27"/>
        <end position="112"/>
    </location>
</feature>
<dbReference type="PANTHER" id="PTHR11562">
    <property type="entry name" value="CATION EFFLUX PROTEIN/ ZINC TRANSPORTER"/>
    <property type="match status" value="1"/>
</dbReference>
<dbReference type="InterPro" id="IPR002524">
    <property type="entry name" value="Cation_efflux"/>
</dbReference>
<evidence type="ECO:0000256" key="6">
    <source>
        <dbReference type="SAM" id="Phobius"/>
    </source>
</evidence>
<keyword evidence="9" id="KW-1185">Reference proteome</keyword>
<dbReference type="InterPro" id="IPR050681">
    <property type="entry name" value="CDF/SLC30A"/>
</dbReference>
<dbReference type="Gene3D" id="1.20.1510.10">
    <property type="entry name" value="Cation efflux protein transmembrane domain"/>
    <property type="match status" value="1"/>
</dbReference>
<dbReference type="EMBL" id="LABY01000322">
    <property type="protein sequence ID" value="KMO28074.1"/>
    <property type="molecule type" value="Genomic_DNA"/>
</dbReference>
<dbReference type="AlphaFoldDB" id="A0A0J6S346"/>
<dbReference type="GO" id="GO:0005385">
    <property type="term" value="F:zinc ion transmembrane transporter activity"/>
    <property type="evidence" value="ECO:0007669"/>
    <property type="project" value="TreeGrafter"/>
</dbReference>
<dbReference type="NCBIfam" id="TIGR01297">
    <property type="entry name" value="CDF"/>
    <property type="match status" value="1"/>
</dbReference>
<keyword evidence="3" id="KW-0406">Ion transport</keyword>
<protein>
    <submittedName>
        <fullName evidence="8">Cation transporter</fullName>
    </submittedName>
</protein>
<keyword evidence="4 6" id="KW-1133">Transmembrane helix</keyword>
<evidence type="ECO:0000259" key="7">
    <source>
        <dbReference type="Pfam" id="PF01545"/>
    </source>
</evidence>
<dbReference type="PANTHER" id="PTHR11562:SF17">
    <property type="entry name" value="RE54080P-RELATED"/>
    <property type="match status" value="1"/>
</dbReference>
<comment type="subcellular location">
    <subcellularLocation>
        <location evidence="1">Membrane</location>
        <topology evidence="1">Multi-pass membrane protein</topology>
    </subcellularLocation>
</comment>
<comment type="caution">
    <text evidence="8">The sequence shown here is derived from an EMBL/GenBank/DDBJ whole genome shotgun (WGS) entry which is preliminary data.</text>
</comment>
<keyword evidence="3" id="KW-0864">Zinc transport</keyword>
<sequence length="112" mass="11331">MGHGHAHGGGIPSGSAAGRNKNRLAWALALTLTYMAAEVVGGLLTGSLALLADAAHMVTDAGGLALSLLAIHYAAKAPTPGKSFGYMRFEILAALANAIVLLGVTAYILYEA</sequence>
<evidence type="ECO:0000313" key="8">
    <source>
        <dbReference type="EMBL" id="KMO28074.1"/>
    </source>
</evidence>
<evidence type="ECO:0000313" key="9">
    <source>
        <dbReference type="Proteomes" id="UP000035955"/>
    </source>
</evidence>
<keyword evidence="2 6" id="KW-0812">Transmembrane</keyword>